<proteinExistence type="predicted"/>
<dbReference type="KEGG" id="sdyn:Mal52_14810"/>
<dbReference type="AlphaFoldDB" id="A0A517ZKJ1"/>
<dbReference type="RefSeq" id="WP_145375004.1">
    <property type="nucleotide sequence ID" value="NZ_CP036276.1"/>
</dbReference>
<organism evidence="1 2">
    <name type="scientific">Symmachiella dynata</name>
    <dbReference type="NCBI Taxonomy" id="2527995"/>
    <lineage>
        <taxon>Bacteria</taxon>
        <taxon>Pseudomonadati</taxon>
        <taxon>Planctomycetota</taxon>
        <taxon>Planctomycetia</taxon>
        <taxon>Planctomycetales</taxon>
        <taxon>Planctomycetaceae</taxon>
        <taxon>Symmachiella</taxon>
    </lineage>
</organism>
<name>A0A517ZKJ1_9PLAN</name>
<evidence type="ECO:0000313" key="2">
    <source>
        <dbReference type="Proteomes" id="UP000319383"/>
    </source>
</evidence>
<protein>
    <submittedName>
        <fullName evidence="1">Uncharacterized protein</fullName>
    </submittedName>
</protein>
<dbReference type="EMBL" id="CP036276">
    <property type="protein sequence ID" value="QDU43010.1"/>
    <property type="molecule type" value="Genomic_DNA"/>
</dbReference>
<accession>A0A517ZKJ1</accession>
<keyword evidence="2" id="KW-1185">Reference proteome</keyword>
<sequence length="188" mass="21501">MLRSLLQLFKRPKPRKPAFDGRMSEVNPQGGRIQELLRQFVEQGNPESTKQVLRFVNRRMDDAVRLASNKTYESLMQAHQEAVETETFLLAWSQRYQPEPPAGRDKDLLQATYWEILGFIAVMRLSFSDIPLAGEREIEGNHFYVRLENGIGCGPFCGQCFAQTQKAYLLAHSPTEGVHMKCPNCELP</sequence>
<gene>
    <name evidence="1" type="ORF">Mal52_14810</name>
</gene>
<reference evidence="1 2" key="1">
    <citation type="submission" date="2019-02" db="EMBL/GenBank/DDBJ databases">
        <title>Deep-cultivation of Planctomycetes and their phenomic and genomic characterization uncovers novel biology.</title>
        <authorList>
            <person name="Wiegand S."/>
            <person name="Jogler M."/>
            <person name="Boedeker C."/>
            <person name="Pinto D."/>
            <person name="Vollmers J."/>
            <person name="Rivas-Marin E."/>
            <person name="Kohn T."/>
            <person name="Peeters S.H."/>
            <person name="Heuer A."/>
            <person name="Rast P."/>
            <person name="Oberbeckmann S."/>
            <person name="Bunk B."/>
            <person name="Jeske O."/>
            <person name="Meyerdierks A."/>
            <person name="Storesund J.E."/>
            <person name="Kallscheuer N."/>
            <person name="Luecker S."/>
            <person name="Lage O.M."/>
            <person name="Pohl T."/>
            <person name="Merkel B.J."/>
            <person name="Hornburger P."/>
            <person name="Mueller R.-W."/>
            <person name="Bruemmer F."/>
            <person name="Labrenz M."/>
            <person name="Spormann A.M."/>
            <person name="Op den Camp H."/>
            <person name="Overmann J."/>
            <person name="Amann R."/>
            <person name="Jetten M.S.M."/>
            <person name="Mascher T."/>
            <person name="Medema M.H."/>
            <person name="Devos D.P."/>
            <person name="Kaster A.-K."/>
            <person name="Ovreas L."/>
            <person name="Rohde M."/>
            <person name="Galperin M.Y."/>
            <person name="Jogler C."/>
        </authorList>
    </citation>
    <scope>NUCLEOTIDE SEQUENCE [LARGE SCALE GENOMIC DNA]</scope>
    <source>
        <strain evidence="1 2">Mal52</strain>
    </source>
</reference>
<dbReference type="Proteomes" id="UP000319383">
    <property type="component" value="Chromosome"/>
</dbReference>
<evidence type="ECO:0000313" key="1">
    <source>
        <dbReference type="EMBL" id="QDU43010.1"/>
    </source>
</evidence>